<dbReference type="EC" id="2.1.2.9" evidence="1"/>
<dbReference type="InterPro" id="IPR002376">
    <property type="entry name" value="Formyl_transf_N"/>
</dbReference>
<dbReference type="Gene3D" id="3.40.50.12230">
    <property type="match status" value="1"/>
</dbReference>
<evidence type="ECO:0000256" key="1">
    <source>
        <dbReference type="ARBA" id="ARBA00012261"/>
    </source>
</evidence>
<dbReference type="Proteomes" id="UP001172673">
    <property type="component" value="Unassembled WGS sequence"/>
</dbReference>
<dbReference type="EMBL" id="JAPDRK010000011">
    <property type="protein sequence ID" value="KAJ9607544.1"/>
    <property type="molecule type" value="Genomic_DNA"/>
</dbReference>
<organism evidence="3 4">
    <name type="scientific">Cladophialophora chaetospira</name>
    <dbReference type="NCBI Taxonomy" id="386627"/>
    <lineage>
        <taxon>Eukaryota</taxon>
        <taxon>Fungi</taxon>
        <taxon>Dikarya</taxon>
        <taxon>Ascomycota</taxon>
        <taxon>Pezizomycotina</taxon>
        <taxon>Eurotiomycetes</taxon>
        <taxon>Chaetothyriomycetidae</taxon>
        <taxon>Chaetothyriales</taxon>
        <taxon>Herpotrichiellaceae</taxon>
        <taxon>Cladophialophora</taxon>
    </lineage>
</organism>
<accession>A0AA39CGK9</accession>
<dbReference type="SUPFAM" id="SSF53328">
    <property type="entry name" value="Formyltransferase"/>
    <property type="match status" value="1"/>
</dbReference>
<protein>
    <recommendedName>
        <fullName evidence="1">methionyl-tRNA formyltransferase</fullName>
        <ecNumber evidence="1">2.1.2.9</ecNumber>
    </recommendedName>
</protein>
<dbReference type="CDD" id="cd08646">
    <property type="entry name" value="FMT_core_Met-tRNA-FMT_N"/>
    <property type="match status" value="1"/>
</dbReference>
<name>A0AA39CGK9_9EURO</name>
<gene>
    <name evidence="3" type="primary">FMT1</name>
    <name evidence="3" type="ORF">H2200_007622</name>
</gene>
<feature type="domain" description="Formyl transferase N-terminal" evidence="2">
    <location>
        <begin position="94"/>
        <end position="253"/>
    </location>
</feature>
<dbReference type="InterPro" id="IPR036477">
    <property type="entry name" value="Formyl_transf_N_sf"/>
</dbReference>
<sequence length="477" mass="52816">MTAVADYNTGFSQYAIRPTGAKSQPHPEEEIYFAGRLRIQHTTYAISKRMTRLLTRAVSFSRGQLRPSRWRCNFAGIHRRFYSQKAERDEPLRILFCGTDSFSKESLLQLHDYSQTPESNILSIDVVTRTDKRVGRGRKTVKPPEIKIAAEKLGLPVHQIDTFTGWQPPSFGGLKDEHCNLIIAVSFGRLIPPRILGTAKYGGLNIHPSLLPDLRGPAPIEWTILLGRRNTGVSLQTLHPSRFDEGSILTQTPRPGLEIPNADGITSSDLESYLAPIGAKMLVDALRDKLYIPPYSPVQLDKDSPEPLHAPKLNTAFRVVDFKAVSCTEILRRNRACGPLHAFTPFNRQSKHTGHIKFDTSLRALKEGEIPEEVQAAVQSIPEGLPYAIIWSHENISESSAPLIVNGKADRDEECRQLVIPQITVGGLAPGSGAGAAGRAKLFSKPENFEPFKLYRFSQPLVTQSSLTDTTSAVTSP</sequence>
<keyword evidence="4" id="KW-1185">Reference proteome</keyword>
<dbReference type="AlphaFoldDB" id="A0AA39CGK9"/>
<evidence type="ECO:0000259" key="2">
    <source>
        <dbReference type="Pfam" id="PF00551"/>
    </source>
</evidence>
<keyword evidence="3" id="KW-0808">Transferase</keyword>
<evidence type="ECO:0000313" key="3">
    <source>
        <dbReference type="EMBL" id="KAJ9607544.1"/>
    </source>
</evidence>
<dbReference type="PANTHER" id="PTHR11138:SF5">
    <property type="entry name" value="METHIONYL-TRNA FORMYLTRANSFERASE, MITOCHONDRIAL"/>
    <property type="match status" value="1"/>
</dbReference>
<dbReference type="InterPro" id="IPR041711">
    <property type="entry name" value="Met-tRNA-FMT_N"/>
</dbReference>
<evidence type="ECO:0000313" key="4">
    <source>
        <dbReference type="Proteomes" id="UP001172673"/>
    </source>
</evidence>
<dbReference type="Pfam" id="PF00551">
    <property type="entry name" value="Formyl_trans_N"/>
    <property type="match status" value="1"/>
</dbReference>
<comment type="caution">
    <text evidence="3">The sequence shown here is derived from an EMBL/GenBank/DDBJ whole genome shotgun (WGS) entry which is preliminary data.</text>
</comment>
<dbReference type="PANTHER" id="PTHR11138">
    <property type="entry name" value="METHIONYL-TRNA FORMYLTRANSFERASE"/>
    <property type="match status" value="1"/>
</dbReference>
<dbReference type="GO" id="GO:0005739">
    <property type="term" value="C:mitochondrion"/>
    <property type="evidence" value="ECO:0007669"/>
    <property type="project" value="TreeGrafter"/>
</dbReference>
<proteinExistence type="predicted"/>
<reference evidence="3" key="1">
    <citation type="submission" date="2022-10" db="EMBL/GenBank/DDBJ databases">
        <title>Culturing micro-colonial fungi from biological soil crusts in the Mojave desert and describing Neophaeococcomyces mojavensis, and introducing the new genera and species Taxawa tesnikishii.</title>
        <authorList>
            <person name="Kurbessoian T."/>
            <person name="Stajich J.E."/>
        </authorList>
    </citation>
    <scope>NUCLEOTIDE SEQUENCE</scope>
    <source>
        <strain evidence="3">TK_41</strain>
    </source>
</reference>
<dbReference type="GO" id="GO:0004479">
    <property type="term" value="F:methionyl-tRNA formyltransferase activity"/>
    <property type="evidence" value="ECO:0007669"/>
    <property type="project" value="UniProtKB-EC"/>
</dbReference>